<accession>A0A7N8YJK9</accession>
<organism evidence="1 2">
    <name type="scientific">Mastacembelus armatus</name>
    <name type="common">zig-zag eel</name>
    <dbReference type="NCBI Taxonomy" id="205130"/>
    <lineage>
        <taxon>Eukaryota</taxon>
        <taxon>Metazoa</taxon>
        <taxon>Chordata</taxon>
        <taxon>Craniata</taxon>
        <taxon>Vertebrata</taxon>
        <taxon>Euteleostomi</taxon>
        <taxon>Actinopterygii</taxon>
        <taxon>Neopterygii</taxon>
        <taxon>Teleostei</taxon>
        <taxon>Neoteleostei</taxon>
        <taxon>Acanthomorphata</taxon>
        <taxon>Anabantaria</taxon>
        <taxon>Synbranchiformes</taxon>
        <taxon>Mastacembelidae</taxon>
        <taxon>Mastacembelus</taxon>
    </lineage>
</organism>
<name>A0A7N8YJK9_9TELE</name>
<proteinExistence type="predicted"/>
<reference evidence="1" key="1">
    <citation type="submission" date="2025-08" db="UniProtKB">
        <authorList>
            <consortium name="Ensembl"/>
        </authorList>
    </citation>
    <scope>IDENTIFICATION</scope>
</reference>
<dbReference type="PANTHER" id="PTHR34034:SF2">
    <property type="entry name" value="PROTEIN FAM180A"/>
    <property type="match status" value="1"/>
</dbReference>
<reference evidence="1" key="2">
    <citation type="submission" date="2025-09" db="UniProtKB">
        <authorList>
            <consortium name="Ensembl"/>
        </authorList>
    </citation>
    <scope>IDENTIFICATION</scope>
</reference>
<dbReference type="InterPro" id="IPR029170">
    <property type="entry name" value="FAM180"/>
</dbReference>
<dbReference type="AlphaFoldDB" id="A0A7N8YJK9"/>
<dbReference type="Proteomes" id="UP000261640">
    <property type="component" value="Unplaced"/>
</dbReference>
<dbReference type="GeneTree" id="ENSGT00990000203778"/>
<sequence>AYDHVFQGGKMHGIQSDFSLCFDAQKWLKESGGERIFLLEGVEIDQDNNIVLLDQEMASMRAGQVFLSYINDNIPRILSSMVEMMKELESQRRPLTEAQFQKIVLSMVYSAHQVRHDERKEKQEAWSGVLLQLANITVHELRGSYLFSNA</sequence>
<dbReference type="InParanoid" id="A0A7N8YJK9"/>
<protein>
    <submittedName>
        <fullName evidence="1">Uncharacterized protein</fullName>
    </submittedName>
</protein>
<dbReference type="Pfam" id="PF15173">
    <property type="entry name" value="FAM180"/>
    <property type="match status" value="1"/>
</dbReference>
<evidence type="ECO:0000313" key="2">
    <source>
        <dbReference type="Proteomes" id="UP000261640"/>
    </source>
</evidence>
<keyword evidence="2" id="KW-1185">Reference proteome</keyword>
<dbReference type="Ensembl" id="ENSMAMT00000045705.1">
    <property type="protein sequence ID" value="ENSMAMP00000064068.1"/>
    <property type="gene ID" value="ENSMAMG00000024728.1"/>
</dbReference>
<dbReference type="PANTHER" id="PTHR34034">
    <property type="entry name" value="PROTEIN FAM180A-RELATED"/>
    <property type="match status" value="1"/>
</dbReference>
<evidence type="ECO:0000313" key="1">
    <source>
        <dbReference type="Ensembl" id="ENSMAMP00000064068.1"/>
    </source>
</evidence>